<gene>
    <name evidence="6" type="primary">nadK</name>
    <name evidence="7" type="ORF">A2196_04465</name>
</gene>
<keyword evidence="6" id="KW-0547">Nucleotide-binding</keyword>
<dbReference type="InterPro" id="IPR017438">
    <property type="entry name" value="ATP-NAD_kinase_N"/>
</dbReference>
<evidence type="ECO:0000313" key="7">
    <source>
        <dbReference type="EMBL" id="OGE01374.1"/>
    </source>
</evidence>
<dbReference type="PANTHER" id="PTHR20275:SF0">
    <property type="entry name" value="NAD KINASE"/>
    <property type="match status" value="1"/>
</dbReference>
<feature type="binding site" evidence="6">
    <location>
        <position position="55"/>
    </location>
    <ligand>
        <name>NAD(+)</name>
        <dbReference type="ChEBI" id="CHEBI:57540"/>
    </ligand>
</feature>
<keyword evidence="1 6" id="KW-0808">Transferase</keyword>
<dbReference type="SUPFAM" id="SSF111331">
    <property type="entry name" value="NAD kinase/diacylglycerol kinase-like"/>
    <property type="match status" value="1"/>
</dbReference>
<organism evidence="7 8">
    <name type="scientific">Candidatus Curtissbacteria bacterium RIFOXYA1_FULL_41_14</name>
    <dbReference type="NCBI Taxonomy" id="1797737"/>
    <lineage>
        <taxon>Bacteria</taxon>
        <taxon>Candidatus Curtissiibacteriota</taxon>
    </lineage>
</organism>
<dbReference type="PANTHER" id="PTHR20275">
    <property type="entry name" value="NAD KINASE"/>
    <property type="match status" value="1"/>
</dbReference>
<comment type="subcellular location">
    <subcellularLocation>
        <location evidence="6">Cytoplasm</location>
    </subcellularLocation>
</comment>
<comment type="cofactor">
    <cofactor evidence="6">
        <name>a divalent metal cation</name>
        <dbReference type="ChEBI" id="CHEBI:60240"/>
    </cofactor>
</comment>
<dbReference type="Pfam" id="PF20143">
    <property type="entry name" value="NAD_kinase_C"/>
    <property type="match status" value="1"/>
</dbReference>
<protein>
    <recommendedName>
        <fullName evidence="6">NAD kinase</fullName>
        <ecNumber evidence="6">2.7.1.23</ecNumber>
    </recommendedName>
    <alternativeName>
        <fullName evidence="6">ATP-dependent NAD kinase</fullName>
    </alternativeName>
</protein>
<evidence type="ECO:0000256" key="4">
    <source>
        <dbReference type="ARBA" id="ARBA00023027"/>
    </source>
</evidence>
<dbReference type="GO" id="GO:0051287">
    <property type="term" value="F:NAD binding"/>
    <property type="evidence" value="ECO:0007669"/>
    <property type="project" value="UniProtKB-ARBA"/>
</dbReference>
<dbReference type="Gene3D" id="3.40.50.10330">
    <property type="entry name" value="Probable inorganic polyphosphate/atp-NAD kinase, domain 1"/>
    <property type="match status" value="1"/>
</dbReference>
<dbReference type="STRING" id="1797737.A2196_04465"/>
<dbReference type="EMBL" id="MFCA01000028">
    <property type="protein sequence ID" value="OGE01374.1"/>
    <property type="molecule type" value="Genomic_DNA"/>
</dbReference>
<evidence type="ECO:0000256" key="6">
    <source>
        <dbReference type="HAMAP-Rule" id="MF_00361"/>
    </source>
</evidence>
<accession>A0A1F5HB19</accession>
<keyword evidence="3 6" id="KW-0521">NADP</keyword>
<comment type="catalytic activity">
    <reaction evidence="5 6">
        <text>NAD(+) + ATP = ADP + NADP(+) + H(+)</text>
        <dbReference type="Rhea" id="RHEA:18629"/>
        <dbReference type="ChEBI" id="CHEBI:15378"/>
        <dbReference type="ChEBI" id="CHEBI:30616"/>
        <dbReference type="ChEBI" id="CHEBI:57540"/>
        <dbReference type="ChEBI" id="CHEBI:58349"/>
        <dbReference type="ChEBI" id="CHEBI:456216"/>
        <dbReference type="EC" id="2.7.1.23"/>
    </reaction>
</comment>
<keyword evidence="6" id="KW-0067">ATP-binding</keyword>
<dbReference type="Pfam" id="PF01513">
    <property type="entry name" value="NAD_kinase"/>
    <property type="match status" value="1"/>
</dbReference>
<dbReference type="Proteomes" id="UP000176751">
    <property type="component" value="Unassembled WGS sequence"/>
</dbReference>
<reference evidence="7 8" key="1">
    <citation type="journal article" date="2016" name="Nat. Commun.">
        <title>Thousands of microbial genomes shed light on interconnected biogeochemical processes in an aquifer system.</title>
        <authorList>
            <person name="Anantharaman K."/>
            <person name="Brown C.T."/>
            <person name="Hug L.A."/>
            <person name="Sharon I."/>
            <person name="Castelle C.J."/>
            <person name="Probst A.J."/>
            <person name="Thomas B.C."/>
            <person name="Singh A."/>
            <person name="Wilkins M.J."/>
            <person name="Karaoz U."/>
            <person name="Brodie E.L."/>
            <person name="Williams K.H."/>
            <person name="Hubbard S.S."/>
            <person name="Banfield J.F."/>
        </authorList>
    </citation>
    <scope>NUCLEOTIDE SEQUENCE [LARGE SCALE GENOMIC DNA]</scope>
</reference>
<dbReference type="GO" id="GO:0006741">
    <property type="term" value="P:NADP+ biosynthetic process"/>
    <property type="evidence" value="ECO:0007669"/>
    <property type="project" value="UniProtKB-UniRule"/>
</dbReference>
<keyword evidence="4 6" id="KW-0520">NAD</keyword>
<dbReference type="AlphaFoldDB" id="A0A1F5HB19"/>
<dbReference type="Gene3D" id="2.60.200.30">
    <property type="entry name" value="Probable inorganic polyphosphate/atp-NAD kinase, domain 2"/>
    <property type="match status" value="1"/>
</dbReference>
<dbReference type="GO" id="GO:0046872">
    <property type="term" value="F:metal ion binding"/>
    <property type="evidence" value="ECO:0007669"/>
    <property type="project" value="UniProtKB-UniRule"/>
</dbReference>
<name>A0A1F5HB19_9BACT</name>
<feature type="binding site" evidence="6">
    <location>
        <begin position="175"/>
        <end position="180"/>
    </location>
    <ligand>
        <name>NAD(+)</name>
        <dbReference type="ChEBI" id="CHEBI:57540"/>
    </ligand>
</feature>
<evidence type="ECO:0000256" key="3">
    <source>
        <dbReference type="ARBA" id="ARBA00022857"/>
    </source>
</evidence>
<feature type="active site" description="Proton acceptor" evidence="6">
    <location>
        <position position="50"/>
    </location>
</feature>
<feature type="binding site" evidence="6">
    <location>
        <begin position="50"/>
        <end position="51"/>
    </location>
    <ligand>
        <name>NAD(+)</name>
        <dbReference type="ChEBI" id="CHEBI:57540"/>
    </ligand>
</feature>
<evidence type="ECO:0000256" key="5">
    <source>
        <dbReference type="ARBA" id="ARBA00047925"/>
    </source>
</evidence>
<comment type="caution">
    <text evidence="6">Lacks conserved residue(s) required for the propagation of feature annotation.</text>
</comment>
<dbReference type="InterPro" id="IPR016064">
    <property type="entry name" value="NAD/diacylglycerol_kinase_sf"/>
</dbReference>
<proteinExistence type="inferred from homology"/>
<evidence type="ECO:0000256" key="1">
    <source>
        <dbReference type="ARBA" id="ARBA00022679"/>
    </source>
</evidence>
<comment type="function">
    <text evidence="6">Involved in the regulation of the intracellular balance of NAD and NADP, and is a key enzyme in the biosynthesis of NADP. Catalyzes specifically the phosphorylation on 2'-hydroxyl of the adenosine moiety of NAD to yield NADP.</text>
</comment>
<keyword evidence="6" id="KW-0963">Cytoplasm</keyword>
<feature type="binding site" evidence="6">
    <location>
        <begin position="136"/>
        <end position="137"/>
    </location>
    <ligand>
        <name>NAD(+)</name>
        <dbReference type="ChEBI" id="CHEBI:57540"/>
    </ligand>
</feature>
<dbReference type="EC" id="2.7.1.23" evidence="6"/>
<dbReference type="HAMAP" id="MF_00361">
    <property type="entry name" value="NAD_kinase"/>
    <property type="match status" value="1"/>
</dbReference>
<keyword evidence="2 6" id="KW-0418">Kinase</keyword>
<evidence type="ECO:0000313" key="8">
    <source>
        <dbReference type="Proteomes" id="UP000176751"/>
    </source>
</evidence>
<comment type="caution">
    <text evidence="7">The sequence shown here is derived from an EMBL/GenBank/DDBJ whole genome shotgun (WGS) entry which is preliminary data.</text>
</comment>
<sequence length="279" mass="30192">MNFGIVVAKDNPPAKKLAGEITKYVKSKGHEVLDKDRLKGSDLFLTLGGDGTLLHTACENIQFQVPFVGINLGKLGFLTATEASDWKTAIDKLIDGKYVVSERITLDTEIGAHSRSALGRNFAHSGSEEKVFRALNEVVVKGLYRVVDLQLSLNDQKFLKIVGDGVIIATQTGSTAYSLSAGGPIVDPDLDSLLITPINSTGLPMPSAVLSSESVVNIEVLRGDDISLIIDGQEHTKISQSQSVKVKRGKHRVKFGYFDEHHFLKALNAKFGLSGRFDG</sequence>
<evidence type="ECO:0000256" key="2">
    <source>
        <dbReference type="ARBA" id="ARBA00022777"/>
    </source>
</evidence>
<dbReference type="InterPro" id="IPR017437">
    <property type="entry name" value="ATP-NAD_kinase_PpnK-typ_C"/>
</dbReference>
<feature type="binding site" evidence="6">
    <location>
        <position position="164"/>
    </location>
    <ligand>
        <name>NAD(+)</name>
        <dbReference type="ChEBI" id="CHEBI:57540"/>
    </ligand>
</feature>
<comment type="similarity">
    <text evidence="6">Belongs to the NAD kinase family.</text>
</comment>
<feature type="binding site" evidence="6">
    <location>
        <position position="233"/>
    </location>
    <ligand>
        <name>NAD(+)</name>
        <dbReference type="ChEBI" id="CHEBI:57540"/>
    </ligand>
</feature>
<dbReference type="GO" id="GO:0003951">
    <property type="term" value="F:NAD+ kinase activity"/>
    <property type="evidence" value="ECO:0007669"/>
    <property type="project" value="UniProtKB-UniRule"/>
</dbReference>
<dbReference type="GO" id="GO:0019674">
    <property type="term" value="P:NAD+ metabolic process"/>
    <property type="evidence" value="ECO:0007669"/>
    <property type="project" value="InterPro"/>
</dbReference>
<dbReference type="InterPro" id="IPR002504">
    <property type="entry name" value="NADK"/>
</dbReference>
<dbReference type="GO" id="GO:0005737">
    <property type="term" value="C:cytoplasm"/>
    <property type="evidence" value="ECO:0007669"/>
    <property type="project" value="UniProtKB-SubCell"/>
</dbReference>
<dbReference type="GO" id="GO:0005524">
    <property type="term" value="F:ATP binding"/>
    <property type="evidence" value="ECO:0007669"/>
    <property type="project" value="UniProtKB-KW"/>
</dbReference>